<accession>A0A6M4AUX8</accession>
<protein>
    <submittedName>
        <fullName evidence="2">NAD(P)-binding protein</fullName>
    </submittedName>
</protein>
<dbReference type="InterPro" id="IPR050407">
    <property type="entry name" value="Geranylgeranyl_reductase"/>
</dbReference>
<reference evidence="2 3" key="1">
    <citation type="submission" date="2020-01" db="EMBL/GenBank/DDBJ databases">
        <title>Sphingomonas sp. strain CSW-10.</title>
        <authorList>
            <person name="Chen W.-M."/>
        </authorList>
    </citation>
    <scope>NUCLEOTIDE SEQUENCE [LARGE SCALE GENOMIC DNA]</scope>
    <source>
        <strain evidence="2 3">CSW-10</strain>
    </source>
</reference>
<evidence type="ECO:0000313" key="2">
    <source>
        <dbReference type="EMBL" id="QJQ31879.1"/>
    </source>
</evidence>
<dbReference type="GO" id="GO:0071949">
    <property type="term" value="F:FAD binding"/>
    <property type="evidence" value="ECO:0007669"/>
    <property type="project" value="InterPro"/>
</dbReference>
<dbReference type="AlphaFoldDB" id="A0A6M4AUX8"/>
<dbReference type="InterPro" id="IPR002938">
    <property type="entry name" value="FAD-bd"/>
</dbReference>
<proteinExistence type="predicted"/>
<dbReference type="EMBL" id="CP053015">
    <property type="protein sequence ID" value="QJQ31879.1"/>
    <property type="molecule type" value="Genomic_DNA"/>
</dbReference>
<dbReference type="SUPFAM" id="SSF51905">
    <property type="entry name" value="FAD/NAD(P)-binding domain"/>
    <property type="match status" value="1"/>
</dbReference>
<feature type="domain" description="FAD-binding" evidence="1">
    <location>
        <begin position="6"/>
        <end position="121"/>
    </location>
</feature>
<dbReference type="KEGG" id="slan:GV829_04965"/>
<gene>
    <name evidence="2" type="ORF">GV829_04965</name>
</gene>
<organism evidence="2 3">
    <name type="scientific">Sphingomonas lacunae</name>
    <dbReference type="NCBI Taxonomy" id="2698828"/>
    <lineage>
        <taxon>Bacteria</taxon>
        <taxon>Pseudomonadati</taxon>
        <taxon>Pseudomonadota</taxon>
        <taxon>Alphaproteobacteria</taxon>
        <taxon>Sphingomonadales</taxon>
        <taxon>Sphingomonadaceae</taxon>
        <taxon>Sphingomonas</taxon>
    </lineage>
</organism>
<dbReference type="InterPro" id="IPR036188">
    <property type="entry name" value="FAD/NAD-bd_sf"/>
</dbReference>
<evidence type="ECO:0000313" key="3">
    <source>
        <dbReference type="Proteomes" id="UP000503018"/>
    </source>
</evidence>
<dbReference type="Pfam" id="PF01494">
    <property type="entry name" value="FAD_binding_3"/>
    <property type="match status" value="1"/>
</dbReference>
<evidence type="ECO:0000259" key="1">
    <source>
        <dbReference type="Pfam" id="PF01494"/>
    </source>
</evidence>
<dbReference type="PANTHER" id="PTHR42685:SF22">
    <property type="entry name" value="CONDITIONED MEDIUM FACTOR RECEPTOR 1"/>
    <property type="match status" value="1"/>
</dbReference>
<dbReference type="Gene3D" id="3.50.50.60">
    <property type="entry name" value="FAD/NAD(P)-binding domain"/>
    <property type="match status" value="1"/>
</dbReference>
<sequence length="367" mass="38469">MTGTLPLLIIGSGIAGAAAAIDLARAGQRPLIIERNREIGDAICGGFLSWQSLAALERLGLSPQLLGGQPVNEVRLFAGRRMARAPLPQRGMGLSRRALDTALLDQALAAGASVERGISVRTYGPDAVMLSDGATLKPADLFVAHGKYGVAGHQRHPPAKVAADPVVGLRLRLSATRQIAMLVGEAVELFLFDRGYAGLVRQEDGTANLCLAVHKSRLSEAGGKPEVLIAQWGASNGPLGERLAAADPVGPIDAIAAIPYGWRRSSGPDGLWHLGDQAAVIPSLAGEGMGIALSTASSAVASWRQGDRSADWQRRMARRLAPPMTLARIIWALAEHPRWNGAGVALLQQLPMLTGVLARGTRVPGNA</sequence>
<dbReference type="RefSeq" id="WP_169944437.1">
    <property type="nucleotide sequence ID" value="NZ_CP053015.1"/>
</dbReference>
<dbReference type="Proteomes" id="UP000503018">
    <property type="component" value="Chromosome"/>
</dbReference>
<dbReference type="PANTHER" id="PTHR42685">
    <property type="entry name" value="GERANYLGERANYL DIPHOSPHATE REDUCTASE"/>
    <property type="match status" value="1"/>
</dbReference>
<keyword evidence="3" id="KW-1185">Reference proteome</keyword>
<name>A0A6M4AUX8_9SPHN</name>